<evidence type="ECO:0000256" key="1">
    <source>
        <dbReference type="SAM" id="MobiDB-lite"/>
    </source>
</evidence>
<organism evidence="2 3">
    <name type="scientific">Nesidiocoris tenuis</name>
    <dbReference type="NCBI Taxonomy" id="355587"/>
    <lineage>
        <taxon>Eukaryota</taxon>
        <taxon>Metazoa</taxon>
        <taxon>Ecdysozoa</taxon>
        <taxon>Arthropoda</taxon>
        <taxon>Hexapoda</taxon>
        <taxon>Insecta</taxon>
        <taxon>Pterygota</taxon>
        <taxon>Neoptera</taxon>
        <taxon>Paraneoptera</taxon>
        <taxon>Hemiptera</taxon>
        <taxon>Heteroptera</taxon>
        <taxon>Panheteroptera</taxon>
        <taxon>Cimicomorpha</taxon>
        <taxon>Miridae</taxon>
        <taxon>Dicyphina</taxon>
        <taxon>Nesidiocoris</taxon>
    </lineage>
</organism>
<sequence>MTSEGPEDEDPMPNRGREHPHKVTAYLMQTDDSERPAISEIVAQLLGESLAESLAKSSSSASPYLTETLNGPVPTEEKRPKVLYLAATISIG</sequence>
<reference evidence="2 3" key="1">
    <citation type="submission" date="2023-09" db="EMBL/GenBank/DDBJ databases">
        <title>Nesidiocoris tenuis whole genome shotgun sequence.</title>
        <authorList>
            <person name="Shibata T."/>
            <person name="Shimoda M."/>
            <person name="Kobayashi T."/>
            <person name="Uehara T."/>
        </authorList>
    </citation>
    <scope>NUCLEOTIDE SEQUENCE [LARGE SCALE GENOMIC DNA]</scope>
    <source>
        <strain evidence="2 3">Japan</strain>
    </source>
</reference>
<feature type="region of interest" description="Disordered" evidence="1">
    <location>
        <begin position="1"/>
        <end position="22"/>
    </location>
</feature>
<accession>A0ABN7ARK8</accession>
<name>A0ABN7ARK8_9HEMI</name>
<dbReference type="Proteomes" id="UP001307889">
    <property type="component" value="Chromosome 4"/>
</dbReference>
<feature type="region of interest" description="Disordered" evidence="1">
    <location>
        <begin position="55"/>
        <end position="76"/>
    </location>
</feature>
<keyword evidence="3" id="KW-1185">Reference proteome</keyword>
<evidence type="ECO:0000313" key="3">
    <source>
        <dbReference type="Proteomes" id="UP001307889"/>
    </source>
</evidence>
<gene>
    <name evidence="2" type="ORF">NTJ_06364</name>
</gene>
<feature type="compositionally biased region" description="Acidic residues" evidence="1">
    <location>
        <begin position="1"/>
        <end position="11"/>
    </location>
</feature>
<evidence type="ECO:0000313" key="2">
    <source>
        <dbReference type="EMBL" id="BES93555.1"/>
    </source>
</evidence>
<dbReference type="EMBL" id="AP028912">
    <property type="protein sequence ID" value="BES93555.1"/>
    <property type="molecule type" value="Genomic_DNA"/>
</dbReference>
<proteinExistence type="predicted"/>
<protein>
    <submittedName>
        <fullName evidence="2">Uncharacterized protein</fullName>
    </submittedName>
</protein>